<dbReference type="EMBL" id="MU268194">
    <property type="protein sequence ID" value="KAH7905430.1"/>
    <property type="molecule type" value="Genomic_DNA"/>
</dbReference>
<proteinExistence type="predicted"/>
<organism evidence="1 2">
    <name type="scientific">Hygrophoropsis aurantiaca</name>
    <dbReference type="NCBI Taxonomy" id="72124"/>
    <lineage>
        <taxon>Eukaryota</taxon>
        <taxon>Fungi</taxon>
        <taxon>Dikarya</taxon>
        <taxon>Basidiomycota</taxon>
        <taxon>Agaricomycotina</taxon>
        <taxon>Agaricomycetes</taxon>
        <taxon>Agaricomycetidae</taxon>
        <taxon>Boletales</taxon>
        <taxon>Coniophorineae</taxon>
        <taxon>Hygrophoropsidaceae</taxon>
        <taxon>Hygrophoropsis</taxon>
    </lineage>
</organism>
<reference evidence="1" key="1">
    <citation type="journal article" date="2021" name="New Phytol.">
        <title>Evolutionary innovations through gain and loss of genes in the ectomycorrhizal Boletales.</title>
        <authorList>
            <person name="Wu G."/>
            <person name="Miyauchi S."/>
            <person name="Morin E."/>
            <person name="Kuo A."/>
            <person name="Drula E."/>
            <person name="Varga T."/>
            <person name="Kohler A."/>
            <person name="Feng B."/>
            <person name="Cao Y."/>
            <person name="Lipzen A."/>
            <person name="Daum C."/>
            <person name="Hundley H."/>
            <person name="Pangilinan J."/>
            <person name="Johnson J."/>
            <person name="Barry K."/>
            <person name="LaButti K."/>
            <person name="Ng V."/>
            <person name="Ahrendt S."/>
            <person name="Min B."/>
            <person name="Choi I.G."/>
            <person name="Park H."/>
            <person name="Plett J.M."/>
            <person name="Magnuson J."/>
            <person name="Spatafora J.W."/>
            <person name="Nagy L.G."/>
            <person name="Henrissat B."/>
            <person name="Grigoriev I.V."/>
            <person name="Yang Z.L."/>
            <person name="Xu J."/>
            <person name="Martin F.M."/>
        </authorList>
    </citation>
    <scope>NUCLEOTIDE SEQUENCE</scope>
    <source>
        <strain evidence="1">ATCC 28755</strain>
    </source>
</reference>
<dbReference type="Proteomes" id="UP000790377">
    <property type="component" value="Unassembled WGS sequence"/>
</dbReference>
<accession>A0ACB7ZWK1</accession>
<sequence>MSIPRPTKSKTVRSVPASTPASSNTVFGRIGARFRSDKHAAEAIEMHPPPPKLPKYSPVGRVALAEADARLYVDKSKDKKQRDRDDESAQPDWVDVEVNCWDIFRAAITSCCSSRRDSQSDDE</sequence>
<keyword evidence="2" id="KW-1185">Reference proteome</keyword>
<gene>
    <name evidence="1" type="ORF">BJ138DRAFT_1105995</name>
</gene>
<name>A0ACB7ZWK1_9AGAM</name>
<protein>
    <submittedName>
        <fullName evidence="1">Uncharacterized protein</fullName>
    </submittedName>
</protein>
<evidence type="ECO:0000313" key="2">
    <source>
        <dbReference type="Proteomes" id="UP000790377"/>
    </source>
</evidence>
<evidence type="ECO:0000313" key="1">
    <source>
        <dbReference type="EMBL" id="KAH7905430.1"/>
    </source>
</evidence>
<comment type="caution">
    <text evidence="1">The sequence shown here is derived from an EMBL/GenBank/DDBJ whole genome shotgun (WGS) entry which is preliminary data.</text>
</comment>